<dbReference type="RefSeq" id="WP_078665741.1">
    <property type="nucleotide sequence ID" value="NZ_FUXM01000019.1"/>
</dbReference>
<evidence type="ECO:0000313" key="3">
    <source>
        <dbReference type="EMBL" id="SKA04077.1"/>
    </source>
</evidence>
<dbReference type="EMBL" id="FUXM01000019">
    <property type="protein sequence ID" value="SKA04077.1"/>
    <property type="molecule type" value="Genomic_DNA"/>
</dbReference>
<dbReference type="GO" id="GO:0009055">
    <property type="term" value="F:electron transfer activity"/>
    <property type="evidence" value="ECO:0007669"/>
    <property type="project" value="InterPro"/>
</dbReference>
<dbReference type="PANTHER" id="PTHR21294">
    <property type="entry name" value="ELECTRON TRANSFER FLAVOPROTEIN BETA-SUBUNIT"/>
    <property type="match status" value="1"/>
</dbReference>
<dbReference type="Proteomes" id="UP000189933">
    <property type="component" value="Unassembled WGS sequence"/>
</dbReference>
<gene>
    <name evidence="3" type="ORF">SAMN02745885_01698</name>
</gene>
<dbReference type="Gene3D" id="3.40.50.620">
    <property type="entry name" value="HUPs"/>
    <property type="match status" value="1"/>
</dbReference>
<dbReference type="InterPro" id="IPR014730">
    <property type="entry name" value="ETF_a/b_N"/>
</dbReference>
<proteinExistence type="predicted"/>
<dbReference type="AlphaFoldDB" id="A0A1T4QKB6"/>
<evidence type="ECO:0000256" key="1">
    <source>
        <dbReference type="ARBA" id="ARBA00042002"/>
    </source>
</evidence>
<feature type="domain" description="Electron transfer flavoprotein alpha/beta-subunit N-terminal" evidence="2">
    <location>
        <begin position="22"/>
        <end position="218"/>
    </location>
</feature>
<dbReference type="PIRSF" id="PIRSF000090">
    <property type="entry name" value="Beta-ETF"/>
    <property type="match status" value="1"/>
</dbReference>
<dbReference type="SMART" id="SM00893">
    <property type="entry name" value="ETF"/>
    <property type="match status" value="1"/>
</dbReference>
<evidence type="ECO:0000313" key="4">
    <source>
        <dbReference type="Proteomes" id="UP000189933"/>
    </source>
</evidence>
<keyword evidence="4" id="KW-1185">Reference proteome</keyword>
<protein>
    <recommendedName>
        <fullName evidence="1">Electron transfer flavoprotein small subunit</fullName>
    </recommendedName>
</protein>
<accession>A0A1T4QKB6</accession>
<dbReference type="CDD" id="cd01714">
    <property type="entry name" value="ETF_beta"/>
    <property type="match status" value="1"/>
</dbReference>
<dbReference type="Pfam" id="PF01012">
    <property type="entry name" value="ETF"/>
    <property type="match status" value="1"/>
</dbReference>
<reference evidence="4" key="1">
    <citation type="submission" date="2017-02" db="EMBL/GenBank/DDBJ databases">
        <authorList>
            <person name="Varghese N."/>
            <person name="Submissions S."/>
        </authorList>
    </citation>
    <scope>NUCLEOTIDE SEQUENCE [LARGE SCALE GENOMIC DNA]</scope>
    <source>
        <strain evidence="4">DSM 16521</strain>
    </source>
</reference>
<sequence>MHIVVCLKQVPDATEVKIDPKTNTLVREGVPSIINPYDAHALEEALRIKDELGGKVTIITMGPPQAEEAVRKGLSYGADQAILLSDRAFAGSDTLATSYILTQAIRKLMEREPVDLIFCGKQAIDGDTAQVGPGIAARLGWPQLTFVDKVVEVNPEEGTVTVQRKLEAVKAVVKAKLPALITVEKSINEIRYASLPNMIRAAQMPITVWGKKDFDLDDNEIGLKGSPTTVSRIFAPPQRPGGEILGGIEAVPKLVELLVKEKIVANK</sequence>
<name>A0A1T4QKB6_9FIRM</name>
<evidence type="ECO:0000259" key="2">
    <source>
        <dbReference type="SMART" id="SM00893"/>
    </source>
</evidence>
<organism evidence="3 4">
    <name type="scientific">Carboxydocella sporoproducens DSM 16521</name>
    <dbReference type="NCBI Taxonomy" id="1121270"/>
    <lineage>
        <taxon>Bacteria</taxon>
        <taxon>Bacillati</taxon>
        <taxon>Bacillota</taxon>
        <taxon>Clostridia</taxon>
        <taxon>Eubacteriales</taxon>
        <taxon>Clostridiales Family XVI. Incertae Sedis</taxon>
        <taxon>Carboxydocella</taxon>
    </lineage>
</organism>
<dbReference type="PANTHER" id="PTHR21294:SF17">
    <property type="entry name" value="PROTEIN FIXA"/>
    <property type="match status" value="1"/>
</dbReference>
<dbReference type="SUPFAM" id="SSF52402">
    <property type="entry name" value="Adenine nucleotide alpha hydrolases-like"/>
    <property type="match status" value="1"/>
</dbReference>
<dbReference type="InterPro" id="IPR012255">
    <property type="entry name" value="ETF_b"/>
</dbReference>
<dbReference type="OrthoDB" id="9804960at2"/>
<dbReference type="InterPro" id="IPR033948">
    <property type="entry name" value="ETF_beta_N"/>
</dbReference>
<dbReference type="InterPro" id="IPR014729">
    <property type="entry name" value="Rossmann-like_a/b/a_fold"/>
</dbReference>